<feature type="transmembrane region" description="Helical" evidence="1">
    <location>
        <begin position="35"/>
        <end position="56"/>
    </location>
</feature>
<dbReference type="EMBL" id="CP049869">
    <property type="protein sequence ID" value="QIK79040.1"/>
    <property type="molecule type" value="Genomic_DNA"/>
</dbReference>
<protein>
    <submittedName>
        <fullName evidence="2">Uncharacterized protein</fullName>
    </submittedName>
</protein>
<accession>A0A6G7YQM1</accession>
<evidence type="ECO:0000256" key="1">
    <source>
        <dbReference type="SAM" id="Phobius"/>
    </source>
</evidence>
<keyword evidence="1" id="KW-0812">Transmembrane</keyword>
<keyword evidence="1" id="KW-1133">Transmembrane helix</keyword>
<name>A0A6G7YQM1_9SPHN</name>
<proteinExistence type="predicted"/>
<keyword evidence="1" id="KW-0472">Membrane</keyword>
<feature type="transmembrane region" description="Helical" evidence="1">
    <location>
        <begin position="6"/>
        <end position="23"/>
    </location>
</feature>
<gene>
    <name evidence="2" type="ORF">G7077_09190</name>
</gene>
<organism evidence="2 3">
    <name type="scientific">Sphingomonas piscis</name>
    <dbReference type="NCBI Taxonomy" id="2714943"/>
    <lineage>
        <taxon>Bacteria</taxon>
        <taxon>Pseudomonadati</taxon>
        <taxon>Pseudomonadota</taxon>
        <taxon>Alphaproteobacteria</taxon>
        <taxon>Sphingomonadales</taxon>
        <taxon>Sphingomonadaceae</taxon>
        <taxon>Sphingomonas</taxon>
    </lineage>
</organism>
<dbReference type="RefSeq" id="WP_166411431.1">
    <property type="nucleotide sequence ID" value="NZ_CP049869.1"/>
</dbReference>
<dbReference type="KEGG" id="spii:G7077_09190"/>
<keyword evidence="3" id="KW-1185">Reference proteome</keyword>
<evidence type="ECO:0000313" key="3">
    <source>
        <dbReference type="Proteomes" id="UP000503222"/>
    </source>
</evidence>
<dbReference type="Proteomes" id="UP000503222">
    <property type="component" value="Chromosome"/>
</dbReference>
<sequence length="64" mass="6853">MTTPALLELLAGIVIFVAGLWLYRKRGREDGRRGSQTAVLLFAVAAIMIIHATGLLDYRPGAAG</sequence>
<dbReference type="AlphaFoldDB" id="A0A6G7YQM1"/>
<evidence type="ECO:0000313" key="2">
    <source>
        <dbReference type="EMBL" id="QIK79040.1"/>
    </source>
</evidence>
<reference evidence="2 3" key="1">
    <citation type="submission" date="2020-03" db="EMBL/GenBank/DDBJ databases">
        <title>Sphingomonas sp. nov., isolated from fish.</title>
        <authorList>
            <person name="Hyun D.-W."/>
            <person name="Bae J.-W."/>
        </authorList>
    </citation>
    <scope>NUCLEOTIDE SEQUENCE [LARGE SCALE GENOMIC DNA]</scope>
    <source>
        <strain evidence="2 3">HDW15B</strain>
    </source>
</reference>